<comment type="subcellular location">
    <subcellularLocation>
        <location evidence="1">Cell membrane</location>
        <topology evidence="1">Multi-pass membrane protein</topology>
    </subcellularLocation>
</comment>
<dbReference type="SUPFAM" id="SSF103473">
    <property type="entry name" value="MFS general substrate transporter"/>
    <property type="match status" value="1"/>
</dbReference>
<feature type="transmembrane region" description="Helical" evidence="7">
    <location>
        <begin position="165"/>
        <end position="189"/>
    </location>
</feature>
<dbReference type="GO" id="GO:0022857">
    <property type="term" value="F:transmembrane transporter activity"/>
    <property type="evidence" value="ECO:0007669"/>
    <property type="project" value="InterPro"/>
</dbReference>
<dbReference type="CDD" id="cd17321">
    <property type="entry name" value="MFS_MMR_MDR_like"/>
    <property type="match status" value="1"/>
</dbReference>
<evidence type="ECO:0000256" key="4">
    <source>
        <dbReference type="ARBA" id="ARBA00022692"/>
    </source>
</evidence>
<evidence type="ECO:0000313" key="9">
    <source>
        <dbReference type="EMBL" id="MBB5082196.1"/>
    </source>
</evidence>
<gene>
    <name evidence="9" type="ORF">HNR40_007691</name>
</gene>
<dbReference type="Gene3D" id="1.20.1250.20">
    <property type="entry name" value="MFS general substrate transporter like domains"/>
    <property type="match status" value="1"/>
</dbReference>
<dbReference type="Proteomes" id="UP000568380">
    <property type="component" value="Unassembled WGS sequence"/>
</dbReference>
<evidence type="ECO:0000259" key="8">
    <source>
        <dbReference type="PROSITE" id="PS50850"/>
    </source>
</evidence>
<protein>
    <submittedName>
        <fullName evidence="9">DHA2 family multidrug resistance protein-like MFS transporter</fullName>
    </submittedName>
</protein>
<evidence type="ECO:0000256" key="3">
    <source>
        <dbReference type="ARBA" id="ARBA00022475"/>
    </source>
</evidence>
<evidence type="ECO:0000256" key="7">
    <source>
        <dbReference type="SAM" id="Phobius"/>
    </source>
</evidence>
<keyword evidence="2" id="KW-0813">Transport</keyword>
<feature type="transmembrane region" description="Helical" evidence="7">
    <location>
        <begin position="402"/>
        <end position="422"/>
    </location>
</feature>
<evidence type="ECO:0000313" key="10">
    <source>
        <dbReference type="Proteomes" id="UP000568380"/>
    </source>
</evidence>
<dbReference type="InterPro" id="IPR020846">
    <property type="entry name" value="MFS_dom"/>
</dbReference>
<sequence>MTTTVPRTGAGAWLGLSVLALATLLLAVDNTVLLLALPHLAADLNPSATELLWITDVYGFMIAGFIITMGSLGDRIGRRRLLLIGSVMFAVASALAAYSTSTTMLIVARVLLGVAGAAIGPSALALVAGLFPGARQRAIAIGVFTACFMGGAAAGPVIGGLLLEHFWWGSVFLMGVPIMVLVVLGGLAYLPETGGGGSARLDLTSVALSMAALLPLVYGLKELADDPGQVVAYVAVLIGLVCGALFVRRQRALAEPLLDMGLFANRSFRAALLILALAMVTQGGVYLFVSQHLQLVEGLSPLNAGLWMALPALGLVGGSLAAPVIAGRFRPGVVVGVGLVVSAAGFVVMVAGDGLVVLLTGVTIAFLGMAPVGALGLGLIVGSAPEERAGSASAIGECGGELGIALGIALLGSVGTAVYGSLATSPHAGDSLGEALDAASGLAPAQAAALIAEAQGAFTQGLVVISAISGVIVLVLAVSSLTLLRRLRPIGH</sequence>
<dbReference type="PROSITE" id="PS50850">
    <property type="entry name" value="MFS"/>
    <property type="match status" value="1"/>
</dbReference>
<evidence type="ECO:0000256" key="2">
    <source>
        <dbReference type="ARBA" id="ARBA00022448"/>
    </source>
</evidence>
<feature type="transmembrane region" description="Helical" evidence="7">
    <location>
        <begin position="268"/>
        <end position="289"/>
    </location>
</feature>
<keyword evidence="3" id="KW-1003">Cell membrane</keyword>
<feature type="transmembrane region" description="Helical" evidence="7">
    <location>
        <begin position="304"/>
        <end position="326"/>
    </location>
</feature>
<keyword evidence="10" id="KW-1185">Reference proteome</keyword>
<evidence type="ECO:0000256" key="6">
    <source>
        <dbReference type="ARBA" id="ARBA00023136"/>
    </source>
</evidence>
<dbReference type="AlphaFoldDB" id="A0A7W8EK36"/>
<dbReference type="PRINTS" id="PR01035">
    <property type="entry name" value="TCRTETA"/>
</dbReference>
<keyword evidence="5 7" id="KW-1133">Transmembrane helix</keyword>
<evidence type="ECO:0000256" key="5">
    <source>
        <dbReference type="ARBA" id="ARBA00022989"/>
    </source>
</evidence>
<dbReference type="PANTHER" id="PTHR42718">
    <property type="entry name" value="MAJOR FACILITATOR SUPERFAMILY MULTIDRUG TRANSPORTER MFSC"/>
    <property type="match status" value="1"/>
</dbReference>
<dbReference type="RefSeq" id="WP_184970176.1">
    <property type="nucleotide sequence ID" value="NZ_JACHIN010000012.1"/>
</dbReference>
<proteinExistence type="predicted"/>
<feature type="transmembrane region" description="Helical" evidence="7">
    <location>
        <begin position="230"/>
        <end position="247"/>
    </location>
</feature>
<organism evidence="9 10">
    <name type="scientific">Nonomuraea endophytica</name>
    <dbReference type="NCBI Taxonomy" id="714136"/>
    <lineage>
        <taxon>Bacteria</taxon>
        <taxon>Bacillati</taxon>
        <taxon>Actinomycetota</taxon>
        <taxon>Actinomycetes</taxon>
        <taxon>Streptosporangiales</taxon>
        <taxon>Streptosporangiaceae</taxon>
        <taxon>Nonomuraea</taxon>
    </lineage>
</organism>
<name>A0A7W8EK36_9ACTN</name>
<feature type="transmembrane region" description="Helical" evidence="7">
    <location>
        <begin position="462"/>
        <end position="484"/>
    </location>
</feature>
<keyword evidence="6 7" id="KW-0472">Membrane</keyword>
<evidence type="ECO:0000256" key="1">
    <source>
        <dbReference type="ARBA" id="ARBA00004651"/>
    </source>
</evidence>
<dbReference type="GO" id="GO:0005886">
    <property type="term" value="C:plasma membrane"/>
    <property type="evidence" value="ECO:0007669"/>
    <property type="project" value="UniProtKB-SubCell"/>
</dbReference>
<accession>A0A7W8EK36</accession>
<dbReference type="InterPro" id="IPR011701">
    <property type="entry name" value="MFS"/>
</dbReference>
<feature type="transmembrane region" description="Helical" evidence="7">
    <location>
        <begin position="333"/>
        <end position="351"/>
    </location>
</feature>
<keyword evidence="4 7" id="KW-0812">Transmembrane</keyword>
<dbReference type="InterPro" id="IPR001958">
    <property type="entry name" value="Tet-R_TetA/multi-R_MdtG-like"/>
</dbReference>
<feature type="transmembrane region" description="Helical" evidence="7">
    <location>
        <begin position="357"/>
        <end position="381"/>
    </location>
</feature>
<feature type="domain" description="Major facilitator superfamily (MFS) profile" evidence="8">
    <location>
        <begin position="15"/>
        <end position="488"/>
    </location>
</feature>
<feature type="transmembrane region" description="Helical" evidence="7">
    <location>
        <begin position="81"/>
        <end position="100"/>
    </location>
</feature>
<feature type="transmembrane region" description="Helical" evidence="7">
    <location>
        <begin position="201"/>
        <end position="218"/>
    </location>
</feature>
<feature type="transmembrane region" description="Helical" evidence="7">
    <location>
        <begin position="106"/>
        <end position="131"/>
    </location>
</feature>
<dbReference type="EMBL" id="JACHIN010000012">
    <property type="protein sequence ID" value="MBB5082196.1"/>
    <property type="molecule type" value="Genomic_DNA"/>
</dbReference>
<dbReference type="InterPro" id="IPR036259">
    <property type="entry name" value="MFS_trans_sf"/>
</dbReference>
<feature type="transmembrane region" description="Helical" evidence="7">
    <location>
        <begin position="51"/>
        <end position="69"/>
    </location>
</feature>
<feature type="transmembrane region" description="Helical" evidence="7">
    <location>
        <begin position="138"/>
        <end position="159"/>
    </location>
</feature>
<comment type="caution">
    <text evidence="9">The sequence shown here is derived from an EMBL/GenBank/DDBJ whole genome shotgun (WGS) entry which is preliminary data.</text>
</comment>
<dbReference type="Pfam" id="PF07690">
    <property type="entry name" value="MFS_1"/>
    <property type="match status" value="1"/>
</dbReference>
<dbReference type="PANTHER" id="PTHR42718:SF47">
    <property type="entry name" value="METHYL VIOLOGEN RESISTANCE PROTEIN SMVA"/>
    <property type="match status" value="1"/>
</dbReference>
<reference evidence="9 10" key="1">
    <citation type="submission" date="2020-08" db="EMBL/GenBank/DDBJ databases">
        <title>Genomic Encyclopedia of Type Strains, Phase IV (KMG-IV): sequencing the most valuable type-strain genomes for metagenomic binning, comparative biology and taxonomic classification.</title>
        <authorList>
            <person name="Goeker M."/>
        </authorList>
    </citation>
    <scope>NUCLEOTIDE SEQUENCE [LARGE SCALE GENOMIC DNA]</scope>
    <source>
        <strain evidence="9 10">DSM 45385</strain>
    </source>
</reference>